<dbReference type="InterPro" id="IPR012885">
    <property type="entry name" value="F-box_Sdz-33"/>
</dbReference>
<dbReference type="eggNOG" id="ENOG502TKI1">
    <property type="taxonomic scope" value="Eukaryota"/>
</dbReference>
<dbReference type="PANTHER" id="PTHR21503">
    <property type="entry name" value="F-BOX-CONTAINING HYPOTHETICAL PROTEIN C.ELEGANS"/>
    <property type="match status" value="1"/>
</dbReference>
<evidence type="ECO:0000313" key="2">
    <source>
        <dbReference type="Proteomes" id="UP000095282"/>
    </source>
</evidence>
<dbReference type="PROSITE" id="PS50181">
    <property type="entry name" value="FBOX"/>
    <property type="match status" value="1"/>
</dbReference>
<feature type="domain" description="F-box" evidence="1">
    <location>
        <begin position="2"/>
        <end position="52"/>
    </location>
</feature>
<keyword evidence="2" id="KW-1185">Reference proteome</keyword>
<dbReference type="WBParaSite" id="Csp11.Scaffold629.g13991.t1">
    <property type="protein sequence ID" value="Csp11.Scaffold629.g13991.t1"/>
    <property type="gene ID" value="Csp11.Scaffold629.g13991"/>
</dbReference>
<protein>
    <submittedName>
        <fullName evidence="3">F-box domain-containing protein</fullName>
    </submittedName>
</protein>
<proteinExistence type="predicted"/>
<dbReference type="Proteomes" id="UP000095282">
    <property type="component" value="Unplaced"/>
</dbReference>
<name>A0A1I7U1T5_9PELO</name>
<accession>A0A1I7U1T5</accession>
<evidence type="ECO:0000313" key="3">
    <source>
        <dbReference type="WBParaSite" id="Csp11.Scaffold629.g13991.t1"/>
    </source>
</evidence>
<dbReference type="InterPro" id="IPR001810">
    <property type="entry name" value="F-box_dom"/>
</dbReference>
<reference evidence="3" key="1">
    <citation type="submission" date="2016-11" db="UniProtKB">
        <authorList>
            <consortium name="WormBaseParasite"/>
        </authorList>
    </citation>
    <scope>IDENTIFICATION</scope>
</reference>
<organism evidence="2 3">
    <name type="scientific">Caenorhabditis tropicalis</name>
    <dbReference type="NCBI Taxonomy" id="1561998"/>
    <lineage>
        <taxon>Eukaryota</taxon>
        <taxon>Metazoa</taxon>
        <taxon>Ecdysozoa</taxon>
        <taxon>Nematoda</taxon>
        <taxon>Chromadorea</taxon>
        <taxon>Rhabditida</taxon>
        <taxon>Rhabditina</taxon>
        <taxon>Rhabditomorpha</taxon>
        <taxon>Rhabditoidea</taxon>
        <taxon>Rhabditidae</taxon>
        <taxon>Peloderinae</taxon>
        <taxon>Caenorhabditis</taxon>
    </lineage>
</organism>
<dbReference type="PANTHER" id="PTHR21503:SF8">
    <property type="entry name" value="F-BOX ASSOCIATED DOMAIN-CONTAINING PROTEIN-RELATED"/>
    <property type="match status" value="1"/>
</dbReference>
<sequence length="271" mass="31615">MAFDLFRLPQLASSNIIKAMNTTEQFLMSLCSRRTFSIIKTLRGKSENIRMVVDNINLVLIDDNEGLTSFQQAIDPCRKEIVTVNGHPTFLTHNMRTARIRTYWVEPIVGTMELIEHVSNLFGTQVNKVFIDNDSGTEFMNWMQRLQKSLRMVRVTLDDSMERQFEPEDLKDIIMECEAERIQLTVQHSKPFEIKDLHQKFYGFESFRGTWITVGNLMTLDCICIAVQEKKFTCTEMNRFIKHWVNGGSPRIRIFRVEVTEQNNEALFEGD</sequence>
<evidence type="ECO:0000259" key="1">
    <source>
        <dbReference type="PROSITE" id="PS50181"/>
    </source>
</evidence>
<dbReference type="Pfam" id="PF07735">
    <property type="entry name" value="FBA_2"/>
    <property type="match status" value="1"/>
</dbReference>
<dbReference type="AlphaFoldDB" id="A0A1I7U1T5"/>